<keyword evidence="3" id="KW-0067">ATP-binding</keyword>
<dbReference type="InterPro" id="IPR029000">
    <property type="entry name" value="Cyclophilin-like_dom_sf"/>
</dbReference>
<dbReference type="InterPro" id="IPR010016">
    <property type="entry name" value="PxpB"/>
</dbReference>
<feature type="domain" description="Carboxyltransferase" evidence="4">
    <location>
        <begin position="3"/>
        <end position="206"/>
    </location>
</feature>
<dbReference type="Gene3D" id="2.40.100.10">
    <property type="entry name" value="Cyclophilin-like"/>
    <property type="match status" value="1"/>
</dbReference>
<dbReference type="Proteomes" id="UP001549167">
    <property type="component" value="Unassembled WGS sequence"/>
</dbReference>
<gene>
    <name evidence="5" type="ORF">ABID56_002266</name>
</gene>
<reference evidence="5 6" key="1">
    <citation type="submission" date="2024-06" db="EMBL/GenBank/DDBJ databases">
        <title>Genomic Encyclopedia of Type Strains, Phase IV (KMG-IV): sequencing the most valuable type-strain genomes for metagenomic binning, comparative biology and taxonomic classification.</title>
        <authorList>
            <person name="Goeker M."/>
        </authorList>
    </citation>
    <scope>NUCLEOTIDE SEQUENCE [LARGE SCALE GENOMIC DNA]</scope>
    <source>
        <strain evidence="5 6">DSM 23520</strain>
    </source>
</reference>
<evidence type="ECO:0000256" key="1">
    <source>
        <dbReference type="ARBA" id="ARBA00022741"/>
    </source>
</evidence>
<keyword evidence="2" id="KW-0378">Hydrolase</keyword>
<dbReference type="PANTHER" id="PTHR34698:SF2">
    <property type="entry name" value="5-OXOPROLINASE SUBUNIT B"/>
    <property type="match status" value="1"/>
</dbReference>
<organism evidence="5 6">
    <name type="scientific">Alkalibacillus flavidus</name>
    <dbReference type="NCBI Taxonomy" id="546021"/>
    <lineage>
        <taxon>Bacteria</taxon>
        <taxon>Bacillati</taxon>
        <taxon>Bacillota</taxon>
        <taxon>Bacilli</taxon>
        <taxon>Bacillales</taxon>
        <taxon>Bacillaceae</taxon>
        <taxon>Alkalibacillus</taxon>
    </lineage>
</organism>
<keyword evidence="6" id="KW-1185">Reference proteome</keyword>
<name>A0ABV2KX27_9BACI</name>
<dbReference type="RefSeq" id="WP_354221205.1">
    <property type="nucleotide sequence ID" value="NZ_JBEPMX010000012.1"/>
</dbReference>
<dbReference type="Pfam" id="PF02682">
    <property type="entry name" value="CT_C_D"/>
    <property type="match status" value="1"/>
</dbReference>
<dbReference type="SUPFAM" id="SSF50891">
    <property type="entry name" value="Cyclophilin-like"/>
    <property type="match status" value="1"/>
</dbReference>
<evidence type="ECO:0000256" key="2">
    <source>
        <dbReference type="ARBA" id="ARBA00022801"/>
    </source>
</evidence>
<accession>A0ABV2KX27</accession>
<dbReference type="NCBIfam" id="TIGR00370">
    <property type="entry name" value="5-oxoprolinase subunit PxpB"/>
    <property type="match status" value="1"/>
</dbReference>
<dbReference type="InterPro" id="IPR003833">
    <property type="entry name" value="CT_C_D"/>
</dbReference>
<dbReference type="Gene3D" id="3.30.1360.40">
    <property type="match status" value="1"/>
</dbReference>
<sequence length="238" mass="27170">MTLKTYPLGNEAVVISFGDTIDTHIHDQVVESYQRVQQAKLEVVTDLVPTYRTLAVYYDWRMTSYRDMKATLERLLLSDRMSPETSERRIIHLPVCYESEEFAPDLHTLADYHDVSVSTVIERHINPLYRVYMIGFLPGFPYLGGLDSRLQTPRLSEPRSQVPAGSVGIAGGQTGIYPVESPGGWQIIGRTPFALFNPNHEQPTLFRMGDWLTFNPISLERYDQLKQDGNINDFIEEA</sequence>
<protein>
    <submittedName>
        <fullName evidence="5">Inhibitor of KinA</fullName>
    </submittedName>
</protein>
<evidence type="ECO:0000259" key="4">
    <source>
        <dbReference type="SMART" id="SM00796"/>
    </source>
</evidence>
<evidence type="ECO:0000256" key="3">
    <source>
        <dbReference type="ARBA" id="ARBA00022840"/>
    </source>
</evidence>
<keyword evidence="1" id="KW-0547">Nucleotide-binding</keyword>
<dbReference type="PANTHER" id="PTHR34698">
    <property type="entry name" value="5-OXOPROLINASE SUBUNIT B"/>
    <property type="match status" value="1"/>
</dbReference>
<evidence type="ECO:0000313" key="5">
    <source>
        <dbReference type="EMBL" id="MET3684140.1"/>
    </source>
</evidence>
<dbReference type="SUPFAM" id="SSF160467">
    <property type="entry name" value="PH0987 N-terminal domain-like"/>
    <property type="match status" value="1"/>
</dbReference>
<evidence type="ECO:0000313" key="6">
    <source>
        <dbReference type="Proteomes" id="UP001549167"/>
    </source>
</evidence>
<comment type="caution">
    <text evidence="5">The sequence shown here is derived from an EMBL/GenBank/DDBJ whole genome shotgun (WGS) entry which is preliminary data.</text>
</comment>
<dbReference type="EMBL" id="JBEPMX010000012">
    <property type="protein sequence ID" value="MET3684140.1"/>
    <property type="molecule type" value="Genomic_DNA"/>
</dbReference>
<proteinExistence type="predicted"/>
<dbReference type="SMART" id="SM00796">
    <property type="entry name" value="AHS1"/>
    <property type="match status" value="1"/>
</dbReference>